<evidence type="ECO:0000313" key="2">
    <source>
        <dbReference type="EMBL" id="EXB22120.1"/>
    </source>
</evidence>
<dbReference type="Gene3D" id="1.10.287.720">
    <property type="entry name" value="Pollen allergen ole e 6"/>
    <property type="match status" value="1"/>
</dbReference>
<dbReference type="PANTHER" id="PTHR35632:SF1">
    <property type="entry name" value="MAJOR POLLEN ALLERGEN OLE E 6-LIKE"/>
    <property type="match status" value="1"/>
</dbReference>
<feature type="signal peptide" evidence="1">
    <location>
        <begin position="1"/>
        <end position="26"/>
    </location>
</feature>
<feature type="chain" id="PRO_5004927602" evidence="1">
    <location>
        <begin position="27"/>
        <end position="152"/>
    </location>
</feature>
<keyword evidence="1" id="KW-0732">Signal</keyword>
<protein>
    <submittedName>
        <fullName evidence="2">Uncharacterized protein</fullName>
    </submittedName>
</protein>
<gene>
    <name evidence="2" type="ORF">L484_002434</name>
</gene>
<dbReference type="SUPFAM" id="SSF111388">
    <property type="entry name" value="Pollen allergen ole e 6"/>
    <property type="match status" value="1"/>
</dbReference>
<dbReference type="EMBL" id="KE343285">
    <property type="protein sequence ID" value="EXB22120.1"/>
    <property type="molecule type" value="Genomic_DNA"/>
</dbReference>
<evidence type="ECO:0000256" key="1">
    <source>
        <dbReference type="SAM" id="SignalP"/>
    </source>
</evidence>
<dbReference type="AlphaFoldDB" id="W9QIH9"/>
<dbReference type="Proteomes" id="UP000030645">
    <property type="component" value="Unassembled WGS sequence"/>
</dbReference>
<dbReference type="InterPro" id="IPR015333">
    <property type="entry name" value="Pollen_allergen_ole-e-6"/>
</dbReference>
<dbReference type="Pfam" id="PF09253">
    <property type="entry name" value="Ole_e_6"/>
    <property type="match status" value="1"/>
</dbReference>
<sequence>MAKKLVALFVMCIVVVAAMHAREAEATNSEALYKACFLNCQDACKVEGNGFTHCEVKCDTECSNKEEEDIREKKAMYSTLFSKNTCTCKELHGRRFLERLRTLICYIRTHSDMPWRISCCTPFACIDCGAAALCRNPWPLPPYELHKYGFDQ</sequence>
<reference evidence="3" key="1">
    <citation type="submission" date="2013-01" db="EMBL/GenBank/DDBJ databases">
        <title>Draft Genome Sequence of a Mulberry Tree, Morus notabilis C.K. Schneid.</title>
        <authorList>
            <person name="He N."/>
            <person name="Zhao S."/>
        </authorList>
    </citation>
    <scope>NUCLEOTIDE SEQUENCE</scope>
</reference>
<proteinExistence type="predicted"/>
<dbReference type="PANTHER" id="PTHR35632">
    <property type="entry name" value="MAJOR POLLEN ALLERGEN OLE E 6-LIKE"/>
    <property type="match status" value="1"/>
</dbReference>
<name>W9QIH9_9ROSA</name>
<organism evidence="2 3">
    <name type="scientific">Morus notabilis</name>
    <dbReference type="NCBI Taxonomy" id="981085"/>
    <lineage>
        <taxon>Eukaryota</taxon>
        <taxon>Viridiplantae</taxon>
        <taxon>Streptophyta</taxon>
        <taxon>Embryophyta</taxon>
        <taxon>Tracheophyta</taxon>
        <taxon>Spermatophyta</taxon>
        <taxon>Magnoliopsida</taxon>
        <taxon>eudicotyledons</taxon>
        <taxon>Gunneridae</taxon>
        <taxon>Pentapetalae</taxon>
        <taxon>rosids</taxon>
        <taxon>fabids</taxon>
        <taxon>Rosales</taxon>
        <taxon>Moraceae</taxon>
        <taxon>Moreae</taxon>
        <taxon>Morus</taxon>
    </lineage>
</organism>
<keyword evidence="3" id="KW-1185">Reference proteome</keyword>
<accession>W9QIH9</accession>
<dbReference type="InterPro" id="IPR036466">
    <property type="entry name" value="Pollen_allergen_ole-e-6_sf"/>
</dbReference>
<evidence type="ECO:0000313" key="3">
    <source>
        <dbReference type="Proteomes" id="UP000030645"/>
    </source>
</evidence>